<dbReference type="InterPro" id="IPR023753">
    <property type="entry name" value="FAD/NAD-binding_dom"/>
</dbReference>
<comment type="subcellular location">
    <subcellularLocation>
        <location evidence="1">Membrane</location>
        <topology evidence="1">Multi-pass membrane protein</topology>
    </subcellularLocation>
</comment>
<keyword evidence="5 12" id="KW-0812">Transmembrane</keyword>
<evidence type="ECO:0000256" key="3">
    <source>
        <dbReference type="ARBA" id="ARBA00012637"/>
    </source>
</evidence>
<evidence type="ECO:0000259" key="13">
    <source>
        <dbReference type="Pfam" id="PF07992"/>
    </source>
</evidence>
<dbReference type="InterPro" id="IPR036188">
    <property type="entry name" value="FAD/NAD-bd_sf"/>
</dbReference>
<feature type="domain" description="FAD/NAD(P)-binding" evidence="13">
    <location>
        <begin position="6"/>
        <end position="322"/>
    </location>
</feature>
<evidence type="ECO:0000313" key="15">
    <source>
        <dbReference type="Proteomes" id="UP000767854"/>
    </source>
</evidence>
<evidence type="ECO:0000256" key="2">
    <source>
        <dbReference type="ARBA" id="ARBA00005272"/>
    </source>
</evidence>
<feature type="transmembrane region" description="Helical" evidence="12">
    <location>
        <begin position="372"/>
        <end position="396"/>
    </location>
</feature>
<dbReference type="PANTHER" id="PTHR43706:SF47">
    <property type="entry name" value="EXTERNAL NADH-UBIQUINONE OXIDOREDUCTASE 1, MITOCHONDRIAL-RELATED"/>
    <property type="match status" value="1"/>
</dbReference>
<keyword evidence="6" id="KW-0274">FAD</keyword>
<dbReference type="Proteomes" id="UP000767854">
    <property type="component" value="Unassembled WGS sequence"/>
</dbReference>
<evidence type="ECO:0000256" key="7">
    <source>
        <dbReference type="ARBA" id="ARBA00022989"/>
    </source>
</evidence>
<gene>
    <name evidence="14" type="ORF">JOC49_001916</name>
</gene>
<dbReference type="EMBL" id="JAFBDT010000017">
    <property type="protein sequence ID" value="MBM7562366.1"/>
    <property type="molecule type" value="Genomic_DNA"/>
</dbReference>
<dbReference type="PRINTS" id="PR00368">
    <property type="entry name" value="FADPNR"/>
</dbReference>
<feature type="transmembrane region" description="Helical" evidence="12">
    <location>
        <begin position="510"/>
        <end position="534"/>
    </location>
</feature>
<feature type="transmembrane region" description="Helical" evidence="12">
    <location>
        <begin position="417"/>
        <end position="439"/>
    </location>
</feature>
<dbReference type="EC" id="1.6.5.9" evidence="3"/>
<evidence type="ECO:0000256" key="6">
    <source>
        <dbReference type="ARBA" id="ARBA00022827"/>
    </source>
</evidence>
<sequence length="592" mass="65773">MANKKKIVILGGGYAGVKAGKTLHKLFKKDDSVEITLIDKKPYHTLMTELHEVAGHRTEPDAIRIDLRTIFQGRKVNVVTDAIQNIDFEKRTLESEKTTYAYDYLLIACGSDSNSFGIDGVDEHAFTLWSYEDAIRIREHVEKMFEMASIEEDPVVRQQLLTFAVVGGGFTGVEMIGELGEAKKHLSEKYGVDPNEVTLYNIEAAPRILNTLKDEKQIAKVEKRYKKLGIQLLKNAALVKATEDGFDLKDGTHIKTKTLIWGAGIKVNNFVGKLGFEAGRGGRVAVNAFMQSGTHENVYLAGDNVHYEDGDGLLPQIVEAAEQTGHTAALNIAAQINNTEMHSHKQNYHGFMVSIGSRYAVSDNNGLKFNGFLAVLVKHLVNFFYLFTVSGVAQLFEYWRHEFFHVKNRRSFLGGHFAAATPNFWLVPLRVYMGVMWLIEGLNKIDEGWLSEAKIYASDAVAQASEWVEPGAEAVKPLIETVPGIVQWGIDVFVAPNAVLFQTGMVLAEIVLGLALIAGLFTFISAVVTTVMTVAITLTGMADASILWFFFGGIALISGSGTVFSLDYYVMPVLKKWWKSTKFARKSYLYFH</sequence>
<evidence type="ECO:0000256" key="1">
    <source>
        <dbReference type="ARBA" id="ARBA00004141"/>
    </source>
</evidence>
<feature type="transmembrane region" description="Helical" evidence="12">
    <location>
        <begin position="546"/>
        <end position="570"/>
    </location>
</feature>
<comment type="catalytic activity">
    <reaction evidence="11">
        <text>a quinone + NADH + H(+) = a quinol + NAD(+)</text>
        <dbReference type="Rhea" id="RHEA:46160"/>
        <dbReference type="ChEBI" id="CHEBI:15378"/>
        <dbReference type="ChEBI" id="CHEBI:24646"/>
        <dbReference type="ChEBI" id="CHEBI:57540"/>
        <dbReference type="ChEBI" id="CHEBI:57945"/>
        <dbReference type="ChEBI" id="CHEBI:132124"/>
        <dbReference type="EC" id="1.6.5.9"/>
    </reaction>
</comment>
<keyword evidence="15" id="KW-1185">Reference proteome</keyword>
<dbReference type="InterPro" id="IPR032808">
    <property type="entry name" value="DoxX"/>
</dbReference>
<protein>
    <recommendedName>
        <fullName evidence="3">NADH:ubiquinone reductase (non-electrogenic)</fullName>
        <ecNumber evidence="3">1.6.5.9</ecNumber>
    </recommendedName>
</protein>
<dbReference type="RefSeq" id="WP_204664722.1">
    <property type="nucleotide sequence ID" value="NZ_JAFBDT010000017.1"/>
</dbReference>
<dbReference type="Pfam" id="PF07681">
    <property type="entry name" value="DoxX"/>
    <property type="match status" value="1"/>
</dbReference>
<keyword evidence="9" id="KW-0520">NAD</keyword>
<evidence type="ECO:0000256" key="10">
    <source>
        <dbReference type="ARBA" id="ARBA00023136"/>
    </source>
</evidence>
<evidence type="ECO:0000313" key="14">
    <source>
        <dbReference type="EMBL" id="MBM7562366.1"/>
    </source>
</evidence>
<organism evidence="14 15">
    <name type="scientific">Fusibacter tunisiensis</name>
    <dbReference type="NCBI Taxonomy" id="1008308"/>
    <lineage>
        <taxon>Bacteria</taxon>
        <taxon>Bacillati</taxon>
        <taxon>Bacillota</taxon>
        <taxon>Clostridia</taxon>
        <taxon>Eubacteriales</taxon>
        <taxon>Eubacteriales Family XII. Incertae Sedis</taxon>
        <taxon>Fusibacter</taxon>
    </lineage>
</organism>
<keyword evidence="10 12" id="KW-0472">Membrane</keyword>
<name>A0ABS2MSJ9_9FIRM</name>
<proteinExistence type="inferred from homology"/>
<dbReference type="SUPFAM" id="SSF51905">
    <property type="entry name" value="FAD/NAD(P)-binding domain"/>
    <property type="match status" value="2"/>
</dbReference>
<keyword evidence="7 12" id="KW-1133">Transmembrane helix</keyword>
<dbReference type="Gene3D" id="3.50.50.100">
    <property type="match status" value="1"/>
</dbReference>
<dbReference type="InterPro" id="IPR045024">
    <property type="entry name" value="NDH-2"/>
</dbReference>
<dbReference type="Pfam" id="PF07992">
    <property type="entry name" value="Pyr_redox_2"/>
    <property type="match status" value="1"/>
</dbReference>
<reference evidence="14 15" key="1">
    <citation type="submission" date="2021-01" db="EMBL/GenBank/DDBJ databases">
        <title>Genomic Encyclopedia of Type Strains, Phase IV (KMG-IV): sequencing the most valuable type-strain genomes for metagenomic binning, comparative biology and taxonomic classification.</title>
        <authorList>
            <person name="Goeker M."/>
        </authorList>
    </citation>
    <scope>NUCLEOTIDE SEQUENCE [LARGE SCALE GENOMIC DNA]</scope>
    <source>
        <strain evidence="14 15">DSM 24436</strain>
    </source>
</reference>
<evidence type="ECO:0000256" key="12">
    <source>
        <dbReference type="SAM" id="Phobius"/>
    </source>
</evidence>
<comment type="caution">
    <text evidence="14">The sequence shown here is derived from an EMBL/GenBank/DDBJ whole genome shotgun (WGS) entry which is preliminary data.</text>
</comment>
<accession>A0ABS2MSJ9</accession>
<evidence type="ECO:0000256" key="5">
    <source>
        <dbReference type="ARBA" id="ARBA00022692"/>
    </source>
</evidence>
<keyword evidence="8" id="KW-0560">Oxidoreductase</keyword>
<evidence type="ECO:0000256" key="11">
    <source>
        <dbReference type="ARBA" id="ARBA00047599"/>
    </source>
</evidence>
<evidence type="ECO:0000256" key="8">
    <source>
        <dbReference type="ARBA" id="ARBA00023002"/>
    </source>
</evidence>
<keyword evidence="4" id="KW-0285">Flavoprotein</keyword>
<comment type="similarity">
    <text evidence="2">Belongs to the NADH dehydrogenase family.</text>
</comment>
<dbReference type="PANTHER" id="PTHR43706">
    <property type="entry name" value="NADH DEHYDROGENASE"/>
    <property type="match status" value="1"/>
</dbReference>
<evidence type="ECO:0000256" key="9">
    <source>
        <dbReference type="ARBA" id="ARBA00023027"/>
    </source>
</evidence>
<evidence type="ECO:0000256" key="4">
    <source>
        <dbReference type="ARBA" id="ARBA00022630"/>
    </source>
</evidence>